<dbReference type="Proteomes" id="UP000294565">
    <property type="component" value="Segment"/>
</dbReference>
<gene>
    <name evidence="1" type="primary">100</name>
    <name evidence="1" type="ORF">SEA_TYPHA_100</name>
</gene>
<sequence length="52" mass="5820">MRCPFCGQFSLTFDLLRLQYTCHVYGSVINVEVMPVGDRSCDPGRHPCTLGV</sequence>
<dbReference type="RefSeq" id="YP_010049767.1">
    <property type="nucleotide sequence ID" value="NC_054393.1"/>
</dbReference>
<name>A0A482JAS4_9CAUD</name>
<protein>
    <submittedName>
        <fullName evidence="1">Uncharacterized protein</fullName>
    </submittedName>
</protein>
<dbReference type="KEGG" id="vg:63743090"/>
<keyword evidence="2" id="KW-1185">Reference proteome</keyword>
<evidence type="ECO:0000313" key="2">
    <source>
        <dbReference type="Proteomes" id="UP000294565"/>
    </source>
</evidence>
<dbReference type="EMBL" id="MK494099">
    <property type="protein sequence ID" value="QBP29755.1"/>
    <property type="molecule type" value="Genomic_DNA"/>
</dbReference>
<evidence type="ECO:0000313" key="1">
    <source>
        <dbReference type="EMBL" id="QBP29755.1"/>
    </source>
</evidence>
<dbReference type="GeneID" id="63743090"/>
<accession>A0A482JAS4</accession>
<reference evidence="1 2" key="1">
    <citation type="submission" date="2019-02" db="EMBL/GenBank/DDBJ databases">
        <authorList>
            <person name="Kanzanas C."/>
            <person name="Smith M.A."/>
            <person name="Zack K.M."/>
            <person name="Garlena R.A."/>
            <person name="Russell D.A."/>
            <person name="Pope W.H."/>
            <person name="Jacobs-Sera D."/>
            <person name="Hatfull G.F."/>
        </authorList>
    </citation>
    <scope>NUCLEOTIDE SEQUENCE [LARGE SCALE GENOMIC DNA]</scope>
</reference>
<organism evidence="1 2">
    <name type="scientific">Mycobacterium phage Typha</name>
    <dbReference type="NCBI Taxonomy" id="2517971"/>
    <lineage>
        <taxon>Viruses</taxon>
        <taxon>Duplodnaviria</taxon>
        <taxon>Heunggongvirae</taxon>
        <taxon>Uroviricota</taxon>
        <taxon>Caudoviricetes</taxon>
        <taxon>Typhavirus</taxon>
        <taxon>Typhavirus typha</taxon>
    </lineage>
</organism>
<proteinExistence type="predicted"/>